<proteinExistence type="inferred from homology"/>
<feature type="transmembrane region" description="Helical" evidence="6">
    <location>
        <begin position="44"/>
        <end position="65"/>
    </location>
</feature>
<feature type="transmembrane region" description="Helical" evidence="6">
    <location>
        <begin position="7"/>
        <end position="32"/>
    </location>
</feature>
<dbReference type="EMBL" id="JACCBX010000008">
    <property type="protein sequence ID" value="NYE07217.1"/>
    <property type="molecule type" value="Genomic_DNA"/>
</dbReference>
<comment type="similarity">
    <text evidence="2 6">Belongs to the 4-toluene sulfonate uptake permease (TSUP) (TC 2.A.102) family.</text>
</comment>
<dbReference type="Pfam" id="PF01925">
    <property type="entry name" value="TauE"/>
    <property type="match status" value="1"/>
</dbReference>
<comment type="subcellular location">
    <subcellularLocation>
        <location evidence="6">Cell membrane</location>
        <topology evidence="6">Multi-pass membrane protein</topology>
    </subcellularLocation>
    <subcellularLocation>
        <location evidence="1">Membrane</location>
        <topology evidence="1">Multi-pass membrane protein</topology>
    </subcellularLocation>
</comment>
<evidence type="ECO:0000313" key="8">
    <source>
        <dbReference type="Proteomes" id="UP000548423"/>
    </source>
</evidence>
<feature type="transmembrane region" description="Helical" evidence="6">
    <location>
        <begin position="205"/>
        <end position="222"/>
    </location>
</feature>
<dbReference type="InterPro" id="IPR036259">
    <property type="entry name" value="MFS_trans_sf"/>
</dbReference>
<reference evidence="8" key="1">
    <citation type="submission" date="2020-07" db="EMBL/GenBank/DDBJ databases">
        <authorList>
            <person name="Partida-Martinez L."/>
            <person name="Huntemann M."/>
            <person name="Clum A."/>
            <person name="Wang J."/>
            <person name="Palaniappan K."/>
            <person name="Ritter S."/>
            <person name="Chen I.-M."/>
            <person name="Stamatis D."/>
            <person name="Reddy T."/>
            <person name="O'Malley R."/>
            <person name="Daum C."/>
            <person name="Shapiro N."/>
            <person name="Ivanova N."/>
            <person name="Kyrpides N."/>
            <person name="Woyke T."/>
        </authorList>
    </citation>
    <scope>NUCLEOTIDE SEQUENCE [LARGE SCALE GENOMIC DNA]</scope>
    <source>
        <strain evidence="8">AT2.8</strain>
    </source>
</reference>
<feature type="transmembrane region" description="Helical" evidence="6">
    <location>
        <begin position="100"/>
        <end position="119"/>
    </location>
</feature>
<gene>
    <name evidence="7" type="ORF">F4694_004002</name>
</gene>
<evidence type="ECO:0000256" key="2">
    <source>
        <dbReference type="ARBA" id="ARBA00009142"/>
    </source>
</evidence>
<dbReference type="PANTHER" id="PTHR43701:SF5">
    <property type="entry name" value="MEMBRANE TRANSPORTER PROTEIN-RELATED"/>
    <property type="match status" value="1"/>
</dbReference>
<dbReference type="SUPFAM" id="SSF103473">
    <property type="entry name" value="MFS general substrate transporter"/>
    <property type="match status" value="1"/>
</dbReference>
<keyword evidence="3 6" id="KW-0812">Transmembrane</keyword>
<sequence length="274" mass="30006">MDLTTGLMLLLIGILAGGYGTIVGAGGGFIFVPVLLTVFHIEPAVASSSGLFIVFINAISGVFGYARKKKIYYRLGITLGIGALPGTLIGVWLLRLFYSNSFYFIFASILVCLGIFLFIKNSPIVLKRKEWVHPVSEDGDERISSRKADRDLSNLPSLQLKKLLPLGFLMGILSSYLGIGGGWLLVPMLVYYLHVSPQHATATSIFSLCIYSIVGIIFNLFYSTIDWMIVVWGGIGVTIGSQLGVISSQKIPSKVIFQMLSVLLIIIGYRMYFT</sequence>
<organism evidence="7 8">
    <name type="scientific">Neobacillus niacini</name>
    <dbReference type="NCBI Taxonomy" id="86668"/>
    <lineage>
        <taxon>Bacteria</taxon>
        <taxon>Bacillati</taxon>
        <taxon>Bacillota</taxon>
        <taxon>Bacilli</taxon>
        <taxon>Bacillales</taxon>
        <taxon>Bacillaceae</taxon>
        <taxon>Neobacillus</taxon>
    </lineage>
</organism>
<evidence type="ECO:0000256" key="3">
    <source>
        <dbReference type="ARBA" id="ARBA00022692"/>
    </source>
</evidence>
<evidence type="ECO:0000313" key="7">
    <source>
        <dbReference type="EMBL" id="NYE07217.1"/>
    </source>
</evidence>
<keyword evidence="5 6" id="KW-0472">Membrane</keyword>
<keyword evidence="6" id="KW-1003">Cell membrane</keyword>
<evidence type="ECO:0000256" key="6">
    <source>
        <dbReference type="RuleBase" id="RU363041"/>
    </source>
</evidence>
<dbReference type="PANTHER" id="PTHR43701">
    <property type="entry name" value="MEMBRANE TRANSPORTER PROTEIN MJ0441-RELATED"/>
    <property type="match status" value="1"/>
</dbReference>
<feature type="transmembrane region" description="Helical" evidence="6">
    <location>
        <begin position="72"/>
        <end position="94"/>
    </location>
</feature>
<feature type="transmembrane region" description="Helical" evidence="6">
    <location>
        <begin position="163"/>
        <end position="185"/>
    </location>
</feature>
<dbReference type="InterPro" id="IPR002781">
    <property type="entry name" value="TM_pro_TauE-like"/>
</dbReference>
<evidence type="ECO:0000256" key="4">
    <source>
        <dbReference type="ARBA" id="ARBA00022989"/>
    </source>
</evidence>
<feature type="transmembrane region" description="Helical" evidence="6">
    <location>
        <begin position="255"/>
        <end position="273"/>
    </location>
</feature>
<dbReference type="AlphaFoldDB" id="A0A852TI15"/>
<comment type="caution">
    <text evidence="7">The sequence shown here is derived from an EMBL/GenBank/DDBJ whole genome shotgun (WGS) entry which is preliminary data.</text>
</comment>
<evidence type="ECO:0000256" key="1">
    <source>
        <dbReference type="ARBA" id="ARBA00004141"/>
    </source>
</evidence>
<feature type="transmembrane region" description="Helical" evidence="6">
    <location>
        <begin position="229"/>
        <end position="249"/>
    </location>
</feature>
<dbReference type="InterPro" id="IPR051598">
    <property type="entry name" value="TSUP/Inactive_protease-like"/>
</dbReference>
<name>A0A852TI15_9BACI</name>
<dbReference type="GO" id="GO:0005886">
    <property type="term" value="C:plasma membrane"/>
    <property type="evidence" value="ECO:0007669"/>
    <property type="project" value="UniProtKB-SubCell"/>
</dbReference>
<reference evidence="8" key="2">
    <citation type="submission" date="2020-08" db="EMBL/GenBank/DDBJ databases">
        <title>The Agave Microbiome: Exploring the role of microbial communities in plant adaptations to desert environments.</title>
        <authorList>
            <person name="Partida-Martinez L.P."/>
        </authorList>
    </citation>
    <scope>NUCLEOTIDE SEQUENCE [LARGE SCALE GENOMIC DNA]</scope>
    <source>
        <strain evidence="8">AT2.8</strain>
    </source>
</reference>
<dbReference type="Proteomes" id="UP000548423">
    <property type="component" value="Unassembled WGS sequence"/>
</dbReference>
<protein>
    <recommendedName>
        <fullName evidence="6">Probable membrane transporter protein</fullName>
    </recommendedName>
</protein>
<keyword evidence="4 6" id="KW-1133">Transmembrane helix</keyword>
<accession>A0A852TI15</accession>
<evidence type="ECO:0000256" key="5">
    <source>
        <dbReference type="ARBA" id="ARBA00023136"/>
    </source>
</evidence>